<evidence type="ECO:0000256" key="2">
    <source>
        <dbReference type="ARBA" id="ARBA00005940"/>
    </source>
</evidence>
<dbReference type="GO" id="GO:0004565">
    <property type="term" value="F:beta-galactosidase activity"/>
    <property type="evidence" value="ECO:0007669"/>
    <property type="project" value="UniProtKB-EC"/>
</dbReference>
<evidence type="ECO:0000313" key="13">
    <source>
        <dbReference type="EMBL" id="CUN67993.1"/>
    </source>
</evidence>
<evidence type="ECO:0000259" key="10">
    <source>
        <dbReference type="Pfam" id="PF02449"/>
    </source>
</evidence>
<dbReference type="Pfam" id="PF08533">
    <property type="entry name" value="Glyco_hydro_42C"/>
    <property type="match status" value="1"/>
</dbReference>
<evidence type="ECO:0000256" key="3">
    <source>
        <dbReference type="ARBA" id="ARBA00012756"/>
    </source>
</evidence>
<evidence type="ECO:0000256" key="6">
    <source>
        <dbReference type="PIRNR" id="PIRNR001084"/>
    </source>
</evidence>
<evidence type="ECO:0000256" key="1">
    <source>
        <dbReference type="ARBA" id="ARBA00001412"/>
    </source>
</evidence>
<dbReference type="PIRSF" id="PIRSF001084">
    <property type="entry name" value="B-galactosidase"/>
    <property type="match status" value="1"/>
</dbReference>
<feature type="binding site" evidence="9">
    <location>
        <position position="163"/>
    </location>
    <ligand>
        <name>Zn(2+)</name>
        <dbReference type="ChEBI" id="CHEBI:29105"/>
    </ligand>
</feature>
<dbReference type="Pfam" id="PF08532">
    <property type="entry name" value="Glyco_hydro_42M"/>
    <property type="match status" value="1"/>
</dbReference>
<evidence type="ECO:0000259" key="12">
    <source>
        <dbReference type="Pfam" id="PF08533"/>
    </source>
</evidence>
<feature type="domain" description="Beta-galactosidase trimerisation" evidence="11">
    <location>
        <begin position="397"/>
        <end position="609"/>
    </location>
</feature>
<accession>A0A173YWZ2</accession>
<evidence type="ECO:0000256" key="8">
    <source>
        <dbReference type="PIRSR" id="PIRSR001084-2"/>
    </source>
</evidence>
<keyword evidence="9" id="KW-0862">Zinc</keyword>
<dbReference type="EC" id="3.2.1.23" evidence="3 6"/>
<feature type="binding site" evidence="8">
    <location>
        <position position="114"/>
    </location>
    <ligand>
        <name>substrate</name>
    </ligand>
</feature>
<evidence type="ECO:0000256" key="4">
    <source>
        <dbReference type="ARBA" id="ARBA00022801"/>
    </source>
</evidence>
<dbReference type="InterPro" id="IPR013780">
    <property type="entry name" value="Glyco_hydro_b"/>
</dbReference>
<name>A0A173YWZ2_9FIRM</name>
<comment type="catalytic activity">
    <reaction evidence="1 6">
        <text>Hydrolysis of terminal non-reducing beta-D-galactose residues in beta-D-galactosides.</text>
        <dbReference type="EC" id="3.2.1.23"/>
    </reaction>
</comment>
<feature type="binding site" evidence="9">
    <location>
        <position position="160"/>
    </location>
    <ligand>
        <name>Zn(2+)</name>
        <dbReference type="ChEBI" id="CHEBI:29105"/>
    </ligand>
</feature>
<dbReference type="PANTHER" id="PTHR36447">
    <property type="entry name" value="BETA-GALACTOSIDASE GANA"/>
    <property type="match status" value="1"/>
</dbReference>
<keyword evidence="4 6" id="KW-0378">Hydrolase</keyword>
<feature type="binding site" evidence="9">
    <location>
        <position position="158"/>
    </location>
    <ligand>
        <name>Zn(2+)</name>
        <dbReference type="ChEBI" id="CHEBI:29105"/>
    </ligand>
</feature>
<feature type="binding site" evidence="8">
    <location>
        <position position="316"/>
    </location>
    <ligand>
        <name>substrate</name>
    </ligand>
</feature>
<protein>
    <recommendedName>
        <fullName evidence="3 6">Beta-galactosidase</fullName>
        <shortName evidence="6">Beta-gal</shortName>
        <ecNumber evidence="3 6">3.2.1.23</ecNumber>
    </recommendedName>
</protein>
<dbReference type="SUPFAM" id="SSF51445">
    <property type="entry name" value="(Trans)glycosidases"/>
    <property type="match status" value="1"/>
</dbReference>
<organism evidence="13 14">
    <name type="scientific">Fusicatenibacter saccharivorans</name>
    <dbReference type="NCBI Taxonomy" id="1150298"/>
    <lineage>
        <taxon>Bacteria</taxon>
        <taxon>Bacillati</taxon>
        <taxon>Bacillota</taxon>
        <taxon>Clostridia</taxon>
        <taxon>Lachnospirales</taxon>
        <taxon>Lachnospiraceae</taxon>
        <taxon>Fusicatenibacter</taxon>
    </lineage>
</organism>
<evidence type="ECO:0000313" key="14">
    <source>
        <dbReference type="Proteomes" id="UP000095706"/>
    </source>
</evidence>
<proteinExistence type="inferred from homology"/>
<feature type="domain" description="Beta-galactosidase C-terminal" evidence="12">
    <location>
        <begin position="619"/>
        <end position="649"/>
    </location>
</feature>
<dbReference type="EMBL" id="CYYV01000002">
    <property type="protein sequence ID" value="CUN67993.1"/>
    <property type="molecule type" value="Genomic_DNA"/>
</dbReference>
<dbReference type="InterPro" id="IPR013739">
    <property type="entry name" value="Beta_galactosidase_C"/>
</dbReference>
<evidence type="ECO:0000259" key="11">
    <source>
        <dbReference type="Pfam" id="PF08532"/>
    </source>
</evidence>
<dbReference type="Gene3D" id="3.20.20.80">
    <property type="entry name" value="Glycosidases"/>
    <property type="match status" value="1"/>
</dbReference>
<dbReference type="Pfam" id="PF02449">
    <property type="entry name" value="Glyco_hydro_42"/>
    <property type="match status" value="1"/>
</dbReference>
<dbReference type="GO" id="GO:0006012">
    <property type="term" value="P:galactose metabolic process"/>
    <property type="evidence" value="ECO:0007669"/>
    <property type="project" value="InterPro"/>
</dbReference>
<reference evidence="13 14" key="1">
    <citation type="submission" date="2015-09" db="EMBL/GenBank/DDBJ databases">
        <authorList>
            <consortium name="Pathogen Informatics"/>
        </authorList>
    </citation>
    <scope>NUCLEOTIDE SEQUENCE [LARGE SCALE GENOMIC DNA]</scope>
    <source>
        <strain evidence="13 14">2789STDY5608849</strain>
    </source>
</reference>
<dbReference type="InterPro" id="IPR029062">
    <property type="entry name" value="Class_I_gatase-like"/>
</dbReference>
<feature type="binding site" evidence="8">
    <location>
        <position position="152"/>
    </location>
    <ligand>
        <name>substrate</name>
    </ligand>
</feature>
<keyword evidence="9" id="KW-0479">Metal-binding</keyword>
<evidence type="ECO:0000256" key="9">
    <source>
        <dbReference type="PIRSR" id="PIRSR001084-3"/>
    </source>
</evidence>
<feature type="active site" description="Proton donor" evidence="7">
    <location>
        <position position="153"/>
    </location>
</feature>
<dbReference type="InterPro" id="IPR003476">
    <property type="entry name" value="Glyco_hydro_42"/>
</dbReference>
<dbReference type="InterPro" id="IPR013529">
    <property type="entry name" value="Glyco_hydro_42_N"/>
</dbReference>
<feature type="binding site" evidence="9">
    <location>
        <position position="118"/>
    </location>
    <ligand>
        <name>Zn(2+)</name>
        <dbReference type="ChEBI" id="CHEBI:29105"/>
    </ligand>
</feature>
<sequence>MGKEVNFGKLLHGGDYNPEQWMDYPEILEQDLAYFKKARINEVSLGMFSWAFLEPEEGVFRLEWLKEVIDRLYENEIVVMLSTPTAARPRWMAEKYPEVLRVNAARERNLYGERHNHCYTSPVYREKTRIINTKLAEMFKDHPGVISWHISNEYGGECHCPLCQEAFRGWVKKKYGTLERLNRAWNTGFWSHTYQSFDQVESPSPKGDSSLHGLNLDWKRFVTDQTADFVKWEIKALRDAGAEQPSTINMMYNFTGLNYYKFADVIDFVSWDNYPTWHKEAETVTAMDTGMQHDIMRSIQKKPFYLMESCPSATNWQSVSKLKKPGMLQAASLQAVAHGSDSVLYFQMRQSRGASEKFHGAVIDHYGGSDTRVFREVTKVGAALEKLQEVNGSQNPAEAAVIYDVENRWAVEDAAGPRNAGVFYKETVEKPYQAFRKLGINVDVIDETCSLDGYRVVAAPMVYLLREGWTEKVRNFVKNGGIFLLTYWSGIVDETDLCYLGGTPHDLMDVMGFRSMEIDGLYDGEWNEGIPEPENPLHLELAYRCSHLCELVQPSTAEVVMTYGKDFYDGMPAMTRNVYGKGKAYAVCADFEQGLYDEVCRKLAEEAGVERIVEEVPEGVEVTMRKQKDGTRYVFVQNFNREAVAVKLPIERYPVWQGTYDGTIGSWKTIVLKGR</sequence>
<dbReference type="RefSeq" id="WP_055226298.1">
    <property type="nucleotide sequence ID" value="NZ_CYYV01000002.1"/>
</dbReference>
<dbReference type="CDD" id="cd03143">
    <property type="entry name" value="A4_beta-galactosidase_middle_domain"/>
    <property type="match status" value="1"/>
</dbReference>
<comment type="similarity">
    <text evidence="2 6">Belongs to the glycosyl hydrolase 42 family.</text>
</comment>
<dbReference type="SUPFAM" id="SSF52317">
    <property type="entry name" value="Class I glutamine amidotransferase-like"/>
    <property type="match status" value="1"/>
</dbReference>
<dbReference type="PANTHER" id="PTHR36447:SF1">
    <property type="entry name" value="BETA-GALACTOSIDASE GANA"/>
    <property type="match status" value="1"/>
</dbReference>
<dbReference type="Gene3D" id="2.60.40.1180">
    <property type="entry name" value="Golgi alpha-mannosidase II"/>
    <property type="match status" value="1"/>
</dbReference>
<dbReference type="GO" id="GO:0009341">
    <property type="term" value="C:beta-galactosidase complex"/>
    <property type="evidence" value="ECO:0007669"/>
    <property type="project" value="InterPro"/>
</dbReference>
<dbReference type="GO" id="GO:0046872">
    <property type="term" value="F:metal ion binding"/>
    <property type="evidence" value="ECO:0007669"/>
    <property type="project" value="UniProtKB-KW"/>
</dbReference>
<feature type="active site" description="Nucleophile" evidence="7">
    <location>
        <position position="308"/>
    </location>
</feature>
<gene>
    <name evidence="13" type="primary">bglY_1</name>
    <name evidence="13" type="ORF">ERS852406_00535</name>
</gene>
<dbReference type="InterPro" id="IPR013738">
    <property type="entry name" value="Beta_galactosidase_Trimer"/>
</dbReference>
<evidence type="ECO:0000256" key="5">
    <source>
        <dbReference type="ARBA" id="ARBA00023295"/>
    </source>
</evidence>
<dbReference type="InterPro" id="IPR017853">
    <property type="entry name" value="GH"/>
</dbReference>
<feature type="domain" description="Glycoside hydrolase family 42 N-terminal" evidence="10">
    <location>
        <begin position="15"/>
        <end position="387"/>
    </location>
</feature>
<dbReference type="Proteomes" id="UP000095706">
    <property type="component" value="Unassembled WGS sequence"/>
</dbReference>
<dbReference type="Gene3D" id="3.40.50.880">
    <property type="match status" value="1"/>
</dbReference>
<evidence type="ECO:0000256" key="7">
    <source>
        <dbReference type="PIRSR" id="PIRSR001084-1"/>
    </source>
</evidence>
<keyword evidence="5 6" id="KW-0326">Glycosidase</keyword>
<dbReference type="AlphaFoldDB" id="A0A173YWZ2"/>